<keyword evidence="2" id="KW-1185">Reference proteome</keyword>
<gene>
    <name evidence="1" type="ORF">AAFF_G00303250</name>
</gene>
<proteinExistence type="predicted"/>
<reference evidence="1" key="1">
    <citation type="journal article" date="2023" name="Science">
        <title>Genome structures resolve the early diversification of teleost fishes.</title>
        <authorList>
            <person name="Parey E."/>
            <person name="Louis A."/>
            <person name="Montfort J."/>
            <person name="Bouchez O."/>
            <person name="Roques C."/>
            <person name="Iampietro C."/>
            <person name="Lluch J."/>
            <person name="Castinel A."/>
            <person name="Donnadieu C."/>
            <person name="Desvignes T."/>
            <person name="Floi Bucao C."/>
            <person name="Jouanno E."/>
            <person name="Wen M."/>
            <person name="Mejri S."/>
            <person name="Dirks R."/>
            <person name="Jansen H."/>
            <person name="Henkel C."/>
            <person name="Chen W.J."/>
            <person name="Zahm M."/>
            <person name="Cabau C."/>
            <person name="Klopp C."/>
            <person name="Thompson A.W."/>
            <person name="Robinson-Rechavi M."/>
            <person name="Braasch I."/>
            <person name="Lecointre G."/>
            <person name="Bobe J."/>
            <person name="Postlethwait J.H."/>
            <person name="Berthelot C."/>
            <person name="Roest Crollius H."/>
            <person name="Guiguen Y."/>
        </authorList>
    </citation>
    <scope>NUCLEOTIDE SEQUENCE</scope>
    <source>
        <strain evidence="1">NC1722</strain>
    </source>
</reference>
<dbReference type="AlphaFoldDB" id="A0AAD7R8S4"/>
<dbReference type="PANTHER" id="PTHR13617:SF14">
    <property type="entry name" value="PROTEIN ABHD18"/>
    <property type="match status" value="1"/>
</dbReference>
<organism evidence="1 2">
    <name type="scientific">Aldrovandia affinis</name>
    <dbReference type="NCBI Taxonomy" id="143900"/>
    <lineage>
        <taxon>Eukaryota</taxon>
        <taxon>Metazoa</taxon>
        <taxon>Chordata</taxon>
        <taxon>Craniata</taxon>
        <taxon>Vertebrata</taxon>
        <taxon>Euteleostomi</taxon>
        <taxon>Actinopterygii</taxon>
        <taxon>Neopterygii</taxon>
        <taxon>Teleostei</taxon>
        <taxon>Notacanthiformes</taxon>
        <taxon>Halosauridae</taxon>
        <taxon>Aldrovandia</taxon>
    </lineage>
</organism>
<name>A0AAD7R8S4_9TELE</name>
<comment type="caution">
    <text evidence="1">The sequence shown here is derived from an EMBL/GenBank/DDBJ whole genome shotgun (WGS) entry which is preliminary data.</text>
</comment>
<evidence type="ECO:0008006" key="3">
    <source>
        <dbReference type="Google" id="ProtNLM"/>
    </source>
</evidence>
<dbReference type="InterPro" id="IPR029058">
    <property type="entry name" value="AB_hydrolase_fold"/>
</dbReference>
<evidence type="ECO:0000313" key="2">
    <source>
        <dbReference type="Proteomes" id="UP001221898"/>
    </source>
</evidence>
<evidence type="ECO:0000313" key="1">
    <source>
        <dbReference type="EMBL" id="KAJ8371685.1"/>
    </source>
</evidence>
<dbReference type="SUPFAM" id="SSF53474">
    <property type="entry name" value="alpha/beta-Hydrolases"/>
    <property type="match status" value="1"/>
</dbReference>
<dbReference type="Gene3D" id="3.40.50.1820">
    <property type="entry name" value="alpha/beta hydrolase"/>
    <property type="match status" value="1"/>
</dbReference>
<dbReference type="EMBL" id="JAINUG010000437">
    <property type="protein sequence ID" value="KAJ8371685.1"/>
    <property type="molecule type" value="Genomic_DNA"/>
</dbReference>
<dbReference type="Pfam" id="PF09752">
    <property type="entry name" value="ABHD18"/>
    <property type="match status" value="2"/>
</dbReference>
<protein>
    <recommendedName>
        <fullName evidence="3">Protein ABHD18</fullName>
    </recommendedName>
</protein>
<dbReference type="PANTHER" id="PTHR13617">
    <property type="entry name" value="PROTEIN ABHD18"/>
    <property type="match status" value="1"/>
</dbReference>
<accession>A0AAD7R8S4</accession>
<dbReference type="InterPro" id="IPR019149">
    <property type="entry name" value="ABHD18"/>
</dbReference>
<dbReference type="Proteomes" id="UP001221898">
    <property type="component" value="Unassembled WGS sequence"/>
</dbReference>
<sequence>MSRFQFLVPKTWRKYRPVCLHLAGTGDHFFWRRRTLMARPMIKETAMGSLLLENPYYILPCVLTQTLLGVIVWLGTVLSGHSLTLTPHGYRKPKDQVRSSLKNVSDLFVMGSALVLESAALLHWLEREGYWPLGVTGISMGGHMASLAVTNWPKPIPLVPCLSWSTASSVFTTGVLSKAVNWSELEKQYATHAVYEQEITRLLEYCGTDGMGQDFVKNSPRSFDSLSDLDFTSELLGLHQSEGKELRLRSQVGGASGSRRLLIGRQRGGGLDQMLSAVSSSSAHMDMLNAKTRTQEDGTRRTLQRESLGFMKGVMDECTHIANFSVPVDPSLIIVVQAMEDAYLPRTGVRSLQEIWPGCEVRYLTGGHISAYLFKQGLFRQAIYDAFDRFLQKYTFPS</sequence>